<dbReference type="EC" id="1.4.3.3" evidence="6"/>
<accession>A0A4U3LR74</accession>
<dbReference type="SUPFAM" id="SSF54373">
    <property type="entry name" value="FAD-linked reductases, C-terminal domain"/>
    <property type="match status" value="1"/>
</dbReference>
<dbReference type="GO" id="GO:0071949">
    <property type="term" value="F:FAD binding"/>
    <property type="evidence" value="ECO:0007669"/>
    <property type="project" value="InterPro"/>
</dbReference>
<name>A0A4U3LR74_9ACTN</name>
<feature type="binding site" evidence="9">
    <location>
        <begin position="42"/>
        <end position="43"/>
    </location>
    <ligand>
        <name>FAD</name>
        <dbReference type="ChEBI" id="CHEBI:57692"/>
    </ligand>
</feature>
<dbReference type="AlphaFoldDB" id="A0A4U3LR74"/>
<comment type="caution">
    <text evidence="11">The sequence shown here is derived from an EMBL/GenBank/DDBJ whole genome shotgun (WGS) entry which is preliminary data.</text>
</comment>
<protein>
    <recommendedName>
        <fullName evidence="7">D-amino-acid oxidase</fullName>
        <ecNumber evidence="6">1.4.3.3</ecNumber>
    </recommendedName>
</protein>
<evidence type="ECO:0000313" key="11">
    <source>
        <dbReference type="EMBL" id="TKK77116.1"/>
    </source>
</evidence>
<dbReference type="PIRSF" id="PIRSF000189">
    <property type="entry name" value="D-aa_oxidase"/>
    <property type="match status" value="1"/>
</dbReference>
<evidence type="ECO:0000256" key="6">
    <source>
        <dbReference type="ARBA" id="ARBA00039101"/>
    </source>
</evidence>
<evidence type="ECO:0000256" key="1">
    <source>
        <dbReference type="ARBA" id="ARBA00001974"/>
    </source>
</evidence>
<dbReference type="PROSITE" id="PS00677">
    <property type="entry name" value="DAO"/>
    <property type="match status" value="1"/>
</dbReference>
<evidence type="ECO:0000313" key="12">
    <source>
        <dbReference type="Proteomes" id="UP000308705"/>
    </source>
</evidence>
<dbReference type="EMBL" id="SZQA01000088">
    <property type="protein sequence ID" value="TKK77116.1"/>
    <property type="molecule type" value="Genomic_DNA"/>
</dbReference>
<dbReference type="Pfam" id="PF01266">
    <property type="entry name" value="DAO"/>
    <property type="match status" value="1"/>
</dbReference>
<comment type="catalytic activity">
    <reaction evidence="8">
        <text>a D-alpha-amino acid + O2 + H2O = a 2-oxocarboxylate + H2O2 + NH4(+)</text>
        <dbReference type="Rhea" id="RHEA:21816"/>
        <dbReference type="ChEBI" id="CHEBI:15377"/>
        <dbReference type="ChEBI" id="CHEBI:15379"/>
        <dbReference type="ChEBI" id="CHEBI:16240"/>
        <dbReference type="ChEBI" id="CHEBI:28938"/>
        <dbReference type="ChEBI" id="CHEBI:35179"/>
        <dbReference type="ChEBI" id="CHEBI:59871"/>
        <dbReference type="EC" id="1.4.3.3"/>
    </reaction>
    <physiologicalReaction direction="left-to-right" evidence="8">
        <dbReference type="Rhea" id="RHEA:21817"/>
    </physiologicalReaction>
</comment>
<dbReference type="PANTHER" id="PTHR11530:SF11">
    <property type="entry name" value="D-ASPARTATE OXIDASE"/>
    <property type="match status" value="1"/>
</dbReference>
<evidence type="ECO:0000256" key="8">
    <source>
        <dbReference type="ARBA" id="ARBA00049547"/>
    </source>
</evidence>
<dbReference type="SUPFAM" id="SSF51971">
    <property type="entry name" value="Nucleotide-binding domain"/>
    <property type="match status" value="1"/>
</dbReference>
<reference evidence="11 12" key="1">
    <citation type="submission" date="2019-04" db="EMBL/GenBank/DDBJ databases">
        <title>Herbidospora sp. NEAU-GS14.nov., a novel actinomycete isolated from soil.</title>
        <authorList>
            <person name="Han L."/>
        </authorList>
    </citation>
    <scope>NUCLEOTIDE SEQUENCE [LARGE SCALE GENOMIC DNA]</scope>
    <source>
        <strain evidence="11 12">NEAU-GS14</strain>
    </source>
</reference>
<dbReference type="GO" id="GO:0019478">
    <property type="term" value="P:D-amino acid catabolic process"/>
    <property type="evidence" value="ECO:0007669"/>
    <property type="project" value="TreeGrafter"/>
</dbReference>
<dbReference type="InterPro" id="IPR006076">
    <property type="entry name" value="FAD-dep_OxRdtase"/>
</dbReference>
<dbReference type="Proteomes" id="UP000308705">
    <property type="component" value="Unassembled WGS sequence"/>
</dbReference>
<feature type="binding site" evidence="9">
    <location>
        <position position="271"/>
    </location>
    <ligand>
        <name>D-dopa</name>
        <dbReference type="ChEBI" id="CHEBI:149689"/>
    </ligand>
</feature>
<evidence type="ECO:0000256" key="2">
    <source>
        <dbReference type="ARBA" id="ARBA00006730"/>
    </source>
</evidence>
<evidence type="ECO:0000259" key="10">
    <source>
        <dbReference type="Pfam" id="PF01266"/>
    </source>
</evidence>
<evidence type="ECO:0000256" key="4">
    <source>
        <dbReference type="ARBA" id="ARBA00022827"/>
    </source>
</evidence>
<keyword evidence="3" id="KW-0285">Flavoprotein</keyword>
<keyword evidence="5" id="KW-0560">Oxidoreductase</keyword>
<proteinExistence type="inferred from homology"/>
<keyword evidence="4 9" id="KW-0274">FAD</keyword>
<dbReference type="InterPro" id="IPR023209">
    <property type="entry name" value="DAO"/>
</dbReference>
<dbReference type="Gene3D" id="3.40.50.720">
    <property type="entry name" value="NAD(P)-binding Rossmann-like Domain"/>
    <property type="match status" value="1"/>
</dbReference>
<dbReference type="OrthoDB" id="246701at2"/>
<dbReference type="GO" id="GO:0003884">
    <property type="term" value="F:D-amino-acid oxidase activity"/>
    <property type="evidence" value="ECO:0007669"/>
    <property type="project" value="UniProtKB-EC"/>
</dbReference>
<evidence type="ECO:0000256" key="5">
    <source>
        <dbReference type="ARBA" id="ARBA00023002"/>
    </source>
</evidence>
<sequence>MAQHADVVVVGGGVVGLTTAIALNEAGLRTVVWTAEVPRQTTSAVAGALLGGPVMTEPRDDAVRWQKTGLEIFDELATHPHSGVTAARGRLVTRMDGGTPPWARDLPGFAECSPDELAGFKAGFWITSPIADMPCYLDYLVDRLCRSGGDIEICTVASLEQPTSHAPIVVNCAGVAGGTLACDDSVTPVRGQHVVVENPGLTEFFYEGGADDDWTGFFPHGDRVVLGGNARKGDWNLEPDEAQTADILRRCAEVEPRLADAPVIKVDVGLRPGRPSIRLEEQQVDEGRLIHNYGHGGVGVSMSWGCALDVVKLASA</sequence>
<gene>
    <name evidence="11" type="ORF">FDA94_38505</name>
</gene>
<feature type="domain" description="FAD dependent oxidoreductase" evidence="10">
    <location>
        <begin position="6"/>
        <end position="311"/>
    </location>
</feature>
<dbReference type="Gene3D" id="3.30.9.10">
    <property type="entry name" value="D-Amino Acid Oxidase, subunit A, domain 2"/>
    <property type="match status" value="1"/>
</dbReference>
<evidence type="ECO:0000256" key="9">
    <source>
        <dbReference type="PIRSR" id="PIRSR000189-1"/>
    </source>
</evidence>
<evidence type="ECO:0000256" key="7">
    <source>
        <dbReference type="ARBA" id="ARBA00039751"/>
    </source>
</evidence>
<comment type="cofactor">
    <cofactor evidence="1 9">
        <name>FAD</name>
        <dbReference type="ChEBI" id="CHEBI:57692"/>
    </cofactor>
</comment>
<dbReference type="GO" id="GO:0005737">
    <property type="term" value="C:cytoplasm"/>
    <property type="evidence" value="ECO:0007669"/>
    <property type="project" value="TreeGrafter"/>
</dbReference>
<feature type="binding site" evidence="9">
    <location>
        <position position="156"/>
    </location>
    <ligand>
        <name>FAD</name>
        <dbReference type="ChEBI" id="CHEBI:57692"/>
    </ligand>
</feature>
<comment type="similarity">
    <text evidence="2">Belongs to the DAMOX/DASOX family.</text>
</comment>
<dbReference type="PANTHER" id="PTHR11530">
    <property type="entry name" value="D-AMINO ACID OXIDASE"/>
    <property type="match status" value="1"/>
</dbReference>
<dbReference type="InterPro" id="IPR006181">
    <property type="entry name" value="D-amino_acid_oxidase_CS"/>
</dbReference>
<keyword evidence="12" id="KW-1185">Reference proteome</keyword>
<evidence type="ECO:0000256" key="3">
    <source>
        <dbReference type="ARBA" id="ARBA00022630"/>
    </source>
</evidence>
<organism evidence="11 12">
    <name type="scientific">Herbidospora galbida</name>
    <dbReference type="NCBI Taxonomy" id="2575442"/>
    <lineage>
        <taxon>Bacteria</taxon>
        <taxon>Bacillati</taxon>
        <taxon>Actinomycetota</taxon>
        <taxon>Actinomycetes</taxon>
        <taxon>Streptosporangiales</taxon>
        <taxon>Streptosporangiaceae</taxon>
        <taxon>Herbidospora</taxon>
    </lineage>
</organism>
<feature type="binding site" evidence="9">
    <location>
        <position position="297"/>
    </location>
    <ligand>
        <name>D-dopa</name>
        <dbReference type="ChEBI" id="CHEBI:149689"/>
    </ligand>
</feature>